<dbReference type="EMBL" id="JAGINY010000001">
    <property type="protein sequence ID" value="MBP2333163.1"/>
    <property type="molecule type" value="Genomic_DNA"/>
</dbReference>
<comment type="caution">
    <text evidence="1">The sequence shown here is derived from an EMBL/GenBank/DDBJ whole genome shotgun (WGS) entry which is preliminary data.</text>
</comment>
<sequence>MTQNAIELFILRARRVLNHSLLTSDRRLLQRLHDGEFKIQITKNTLTGETSQLLKATYPKEEQLESLAARLRPLILGSDEVHYEKVLTEIEFATNAELLNQYIEPISWWKDRWKAAYNKPAAASSSPSDIQAYRLITDAGTYNDVFLMDRWLYGDLVHADDLTQTVQGIDIEDRFRAAAHSISRIAIMTEATYYMILLLREAGLLSVNPTAFNEKVSVQQPDLEQRIRAYSAPVGTEMPTDTNTLGDSWTNFAEEFLPST</sequence>
<evidence type="ECO:0000313" key="1">
    <source>
        <dbReference type="EMBL" id="MBP2333163.1"/>
    </source>
</evidence>
<accession>A0ABS4U9E7</accession>
<keyword evidence="2" id="KW-1185">Reference proteome</keyword>
<name>A0ABS4U9E7_9CORY</name>
<reference evidence="1 2" key="1">
    <citation type="submission" date="2021-03" db="EMBL/GenBank/DDBJ databases">
        <title>Sequencing the genomes of 1000 actinobacteria strains.</title>
        <authorList>
            <person name="Klenk H.-P."/>
        </authorList>
    </citation>
    <scope>NUCLEOTIDE SEQUENCE [LARGE SCALE GENOMIC DNA]</scope>
    <source>
        <strain evidence="1 2">DSM 44506</strain>
    </source>
</reference>
<protein>
    <submittedName>
        <fullName evidence="1">Uncharacterized protein</fullName>
    </submittedName>
</protein>
<dbReference type="RefSeq" id="WP_150387144.1">
    <property type="nucleotide sequence ID" value="NZ_CP047357.1"/>
</dbReference>
<proteinExistence type="predicted"/>
<dbReference type="Proteomes" id="UP001519305">
    <property type="component" value="Unassembled WGS sequence"/>
</dbReference>
<organism evidence="1 2">
    <name type="scientific">Corynebacterium freneyi</name>
    <dbReference type="NCBI Taxonomy" id="134034"/>
    <lineage>
        <taxon>Bacteria</taxon>
        <taxon>Bacillati</taxon>
        <taxon>Actinomycetota</taxon>
        <taxon>Actinomycetes</taxon>
        <taxon>Mycobacteriales</taxon>
        <taxon>Corynebacteriaceae</taxon>
        <taxon>Corynebacterium</taxon>
    </lineage>
</organism>
<gene>
    <name evidence="1" type="ORF">JOF33_001862</name>
</gene>
<evidence type="ECO:0000313" key="2">
    <source>
        <dbReference type="Proteomes" id="UP001519305"/>
    </source>
</evidence>